<name>R1HKD7_9PSEU</name>
<dbReference type="AlphaFoldDB" id="R1HKD7"/>
<dbReference type="PATRIC" id="fig|1292037.4.peg.6393"/>
<evidence type="ECO:0000259" key="2">
    <source>
        <dbReference type="Pfam" id="PF08044"/>
    </source>
</evidence>
<keyword evidence="1" id="KW-0472">Membrane</keyword>
<reference evidence="3 4" key="1">
    <citation type="submission" date="2013-02" db="EMBL/GenBank/DDBJ databases">
        <title>Draft genome sequence of Amycolatopsis vancoresmycina strain DSM 44592T.</title>
        <authorList>
            <person name="Kumar S."/>
            <person name="Kaur N."/>
            <person name="Kaur C."/>
            <person name="Raghava G.P.S."/>
            <person name="Mayilraj S."/>
        </authorList>
    </citation>
    <scope>NUCLEOTIDE SEQUENCE [LARGE SCALE GENOMIC DNA]</scope>
    <source>
        <strain evidence="3 4">DSM 44592</strain>
    </source>
</reference>
<keyword evidence="4" id="KW-1185">Reference proteome</keyword>
<gene>
    <name evidence="3" type="ORF">H480_34050</name>
</gene>
<dbReference type="RefSeq" id="WP_004559199.1">
    <property type="nucleotide sequence ID" value="NZ_AOUO01000568.1"/>
</dbReference>
<dbReference type="Proteomes" id="UP000014139">
    <property type="component" value="Unassembled WGS sequence"/>
</dbReference>
<proteinExistence type="predicted"/>
<organism evidence="3 4">
    <name type="scientific">Amycolatopsis vancoresmycina DSM 44592</name>
    <dbReference type="NCBI Taxonomy" id="1292037"/>
    <lineage>
        <taxon>Bacteria</taxon>
        <taxon>Bacillati</taxon>
        <taxon>Actinomycetota</taxon>
        <taxon>Actinomycetes</taxon>
        <taxon>Pseudonocardiales</taxon>
        <taxon>Pseudonocardiaceae</taxon>
        <taxon>Amycolatopsis</taxon>
    </lineage>
</organism>
<accession>R1HKD7</accession>
<dbReference type="OrthoDB" id="3625082at2"/>
<comment type="caution">
    <text evidence="3">The sequence shown here is derived from an EMBL/GenBank/DDBJ whole genome shotgun (WGS) entry which is preliminary data.</text>
</comment>
<feature type="domain" description="DUF1707" evidence="2">
    <location>
        <begin position="10"/>
        <end position="62"/>
    </location>
</feature>
<evidence type="ECO:0000313" key="4">
    <source>
        <dbReference type="Proteomes" id="UP000014139"/>
    </source>
</evidence>
<feature type="transmembrane region" description="Helical" evidence="1">
    <location>
        <begin position="105"/>
        <end position="130"/>
    </location>
</feature>
<dbReference type="EMBL" id="AOUO01000568">
    <property type="protein sequence ID" value="EOD64000.1"/>
    <property type="molecule type" value="Genomic_DNA"/>
</dbReference>
<keyword evidence="1" id="KW-0812">Transmembrane</keyword>
<dbReference type="eggNOG" id="ENOG502ZUJM">
    <property type="taxonomic scope" value="Bacteria"/>
</dbReference>
<protein>
    <recommendedName>
        <fullName evidence="2">DUF1707 domain-containing protein</fullName>
    </recommendedName>
</protein>
<sequence>MTENVTAEAIRCSDAEREQVRRALYAAAGEGRLTMDEVEERLGQLETARFRHELSAMTTDLPSVQEQSPLAGWRAILAAAGRAFAADIAVLRGRAPEPSPGRRRLLIIVAALLGLLIAAALVIGVVHGFADGSEPHGAHGFDHD</sequence>
<evidence type="ECO:0000256" key="1">
    <source>
        <dbReference type="SAM" id="Phobius"/>
    </source>
</evidence>
<keyword evidence="1" id="KW-1133">Transmembrane helix</keyword>
<dbReference type="Pfam" id="PF08044">
    <property type="entry name" value="DUF1707"/>
    <property type="match status" value="1"/>
</dbReference>
<evidence type="ECO:0000313" key="3">
    <source>
        <dbReference type="EMBL" id="EOD64000.1"/>
    </source>
</evidence>
<dbReference type="InterPro" id="IPR012551">
    <property type="entry name" value="DUF1707_SHOCT-like"/>
</dbReference>